<evidence type="ECO:0000256" key="3">
    <source>
        <dbReference type="ARBA" id="ARBA00022989"/>
    </source>
</evidence>
<feature type="transmembrane region" description="Helical" evidence="5">
    <location>
        <begin position="143"/>
        <end position="161"/>
    </location>
</feature>
<keyword evidence="4 5" id="KW-0472">Membrane</keyword>
<feature type="transmembrane region" description="Helical" evidence="5">
    <location>
        <begin position="102"/>
        <end position="122"/>
    </location>
</feature>
<feature type="transmembrane region" description="Helical" evidence="5">
    <location>
        <begin position="217"/>
        <end position="239"/>
    </location>
</feature>
<organism evidence="6 7">
    <name type="scientific">Dermabacter jinjuensis</name>
    <dbReference type="NCBI Taxonomy" id="1667168"/>
    <lineage>
        <taxon>Bacteria</taxon>
        <taxon>Bacillati</taxon>
        <taxon>Actinomycetota</taxon>
        <taxon>Actinomycetes</taxon>
        <taxon>Micrococcales</taxon>
        <taxon>Dermabacteraceae</taxon>
        <taxon>Dermabacter</taxon>
    </lineage>
</organism>
<dbReference type="Pfam" id="PF03006">
    <property type="entry name" value="HlyIII"/>
    <property type="match status" value="1"/>
</dbReference>
<evidence type="ECO:0000256" key="2">
    <source>
        <dbReference type="ARBA" id="ARBA00022692"/>
    </source>
</evidence>
<sequence length="277" mass="29484">MEESKKWTSRDTYATVSYATVMSTDQRNTQQSVASVGTSPTNGEAVPTAANGASVPELLGAYGIHLPALPKKPKLRGIIHLVAFPSALIAGMLLIATGSSLAVRLATVVFIVTAGMLFGVSATYHRGTWSVQGTLALRRFDHANIFLIIAGTYTPLAVALLNPHDATVLLTVCWIGALIGVAFRLLWTNAPRWLYVPAYVALGWVAIFYMPQLYAGGGAAVIALIIAGGIAYTLGAIVYGTKKPNPSPAWFGFHEIFHSFTVVGFVCHLIAVWLAVV</sequence>
<feature type="transmembrane region" description="Helical" evidence="5">
    <location>
        <begin position="251"/>
        <end position="276"/>
    </location>
</feature>
<feature type="transmembrane region" description="Helical" evidence="5">
    <location>
        <begin position="167"/>
        <end position="186"/>
    </location>
</feature>
<reference evidence="6 7" key="1">
    <citation type="journal article" date="2016" name="Int. J. Syst. Evol. Microbiol.">
        <title>Dermabacter jinjuensis sp. nov., a novel species of the genus Dermabacter isolated from a clinical specimen.</title>
        <authorList>
            <person name="Park Y.K."/>
            <person name="Lee K.M."/>
            <person name="Lee W.K."/>
            <person name="Cho M.J."/>
            <person name="Lee H.S."/>
            <person name="Cho Y.G."/>
            <person name="Lee Y.C."/>
            <person name="Lee W.K."/>
            <person name="Seong W.K."/>
            <person name="Hwang K.J."/>
        </authorList>
    </citation>
    <scope>NUCLEOTIDE SEQUENCE [LARGE SCALE GENOMIC DNA]</scope>
    <source>
        <strain evidence="6 7">32T</strain>
    </source>
</reference>
<dbReference type="PANTHER" id="PTHR20855">
    <property type="entry name" value="ADIPOR/PROGESTIN RECEPTOR-RELATED"/>
    <property type="match status" value="1"/>
</dbReference>
<keyword evidence="3 5" id="KW-1133">Transmembrane helix</keyword>
<evidence type="ECO:0000256" key="4">
    <source>
        <dbReference type="ARBA" id="ARBA00023136"/>
    </source>
</evidence>
<evidence type="ECO:0000256" key="1">
    <source>
        <dbReference type="ARBA" id="ARBA00004141"/>
    </source>
</evidence>
<evidence type="ECO:0000313" key="6">
    <source>
        <dbReference type="EMBL" id="ATH97006.1"/>
    </source>
</evidence>
<accession>A0ABM6PMQ9</accession>
<comment type="subcellular location">
    <subcellularLocation>
        <location evidence="1">Membrane</location>
        <topology evidence="1">Multi-pass membrane protein</topology>
    </subcellularLocation>
</comment>
<dbReference type="Proteomes" id="UP000815698">
    <property type="component" value="Chromosome"/>
</dbReference>
<dbReference type="InterPro" id="IPR004254">
    <property type="entry name" value="AdipoR/HlyIII-related"/>
</dbReference>
<evidence type="ECO:0000256" key="5">
    <source>
        <dbReference type="SAM" id="Phobius"/>
    </source>
</evidence>
<feature type="transmembrane region" description="Helical" evidence="5">
    <location>
        <begin position="78"/>
        <end position="96"/>
    </location>
</feature>
<keyword evidence="7" id="KW-1185">Reference proteome</keyword>
<gene>
    <name evidence="6" type="ORF">COP05_07865</name>
</gene>
<proteinExistence type="predicted"/>
<keyword evidence="2 5" id="KW-0812">Transmembrane</keyword>
<dbReference type="PANTHER" id="PTHR20855:SF3">
    <property type="entry name" value="LD03007P"/>
    <property type="match status" value="1"/>
</dbReference>
<name>A0ABM6PMQ9_9MICO</name>
<feature type="transmembrane region" description="Helical" evidence="5">
    <location>
        <begin position="193"/>
        <end position="211"/>
    </location>
</feature>
<evidence type="ECO:0000313" key="7">
    <source>
        <dbReference type="Proteomes" id="UP000815698"/>
    </source>
</evidence>
<dbReference type="EMBL" id="CP023482">
    <property type="protein sequence ID" value="ATH97006.1"/>
    <property type="molecule type" value="Genomic_DNA"/>
</dbReference>
<protein>
    <submittedName>
        <fullName evidence="6">Hemolysin III family channel protein</fullName>
    </submittedName>
</protein>